<reference evidence="2" key="1">
    <citation type="submission" date="2021-01" db="EMBL/GenBank/DDBJ databases">
        <title>Whole genome shotgun sequence of Actinoplanes nipponensis NBRC 14063.</title>
        <authorList>
            <person name="Komaki H."/>
            <person name="Tamura T."/>
        </authorList>
    </citation>
    <scope>NUCLEOTIDE SEQUENCE</scope>
    <source>
        <strain evidence="2">NBRC 14063</strain>
    </source>
</reference>
<keyword evidence="3" id="KW-1185">Reference proteome</keyword>
<feature type="region of interest" description="Disordered" evidence="1">
    <location>
        <begin position="22"/>
        <end position="48"/>
    </location>
</feature>
<dbReference type="EMBL" id="BOMQ01000017">
    <property type="protein sequence ID" value="GIE47834.1"/>
    <property type="molecule type" value="Genomic_DNA"/>
</dbReference>
<dbReference type="Proteomes" id="UP000647172">
    <property type="component" value="Unassembled WGS sequence"/>
</dbReference>
<name>A0A919JBB5_9ACTN</name>
<feature type="compositionally biased region" description="Polar residues" evidence="1">
    <location>
        <begin position="22"/>
        <end position="34"/>
    </location>
</feature>
<organism evidence="2 3">
    <name type="scientific">Actinoplanes nipponensis</name>
    <dbReference type="NCBI Taxonomy" id="135950"/>
    <lineage>
        <taxon>Bacteria</taxon>
        <taxon>Bacillati</taxon>
        <taxon>Actinomycetota</taxon>
        <taxon>Actinomycetes</taxon>
        <taxon>Micromonosporales</taxon>
        <taxon>Micromonosporaceae</taxon>
        <taxon>Actinoplanes</taxon>
    </lineage>
</organism>
<proteinExistence type="predicted"/>
<sequence>MTSGPCPLCTAVTIVEAVLNESTRTSSVPGQRTPSDPLVGADTDPRSRQDGLGWVTRAIFGDPRVRVTVGDDPDATVRYAVIPSLEHARFLLPLASRKVTAASLLAYNALRPPKVRAGRAAVGLLARVGALGLTRAPILSVHVPERELLLSAFLADRLGRPELHAAIGIRPPDPHHKPTLQLFDAHGRPRGYAKIGWNDGTRAMVRAEAATLAELPTGGGFPPAPRLMLHTQWHGREIAVIEPMPRRVRRISRPDSPRVAAMLAVARWGASATTAQPATALLAGWRARAAGADPRIHTVIDKLDGGLTLEFGNWHGDWVPWNMARHRGGLLVWDWENRAPGVPVGFDLAHQAFQTALSTRGRPAAECATAVDEALRRHGPALGLGDPVRQRFVADAYLVELWLRTYELSGGGAGWNPKLHPALLDVLEERLP</sequence>
<evidence type="ECO:0008006" key="4">
    <source>
        <dbReference type="Google" id="ProtNLM"/>
    </source>
</evidence>
<accession>A0A919JBB5</accession>
<evidence type="ECO:0000313" key="3">
    <source>
        <dbReference type="Proteomes" id="UP000647172"/>
    </source>
</evidence>
<evidence type="ECO:0000313" key="2">
    <source>
        <dbReference type="EMBL" id="GIE47834.1"/>
    </source>
</evidence>
<dbReference type="AlphaFoldDB" id="A0A919JBB5"/>
<protein>
    <recommendedName>
        <fullName evidence="4">Phosphotransferase enzyme family protein</fullName>
    </recommendedName>
</protein>
<comment type="caution">
    <text evidence="2">The sequence shown here is derived from an EMBL/GenBank/DDBJ whole genome shotgun (WGS) entry which is preliminary data.</text>
</comment>
<evidence type="ECO:0000256" key="1">
    <source>
        <dbReference type="SAM" id="MobiDB-lite"/>
    </source>
</evidence>
<gene>
    <name evidence="2" type="ORF">Ani05nite_13680</name>
</gene>